<dbReference type="EMBL" id="MW566731">
    <property type="protein sequence ID" value="QSZ78237.1"/>
    <property type="molecule type" value="Genomic_DNA"/>
</dbReference>
<dbReference type="GO" id="GO:0006412">
    <property type="term" value="P:translation"/>
    <property type="evidence" value="ECO:0007669"/>
    <property type="project" value="InterPro"/>
</dbReference>
<dbReference type="NCBIfam" id="TIGR01067">
    <property type="entry name" value="rplN_bact"/>
    <property type="match status" value="1"/>
</dbReference>
<name>A0A8A3SNA5_9STRA</name>
<evidence type="ECO:0000256" key="4">
    <source>
        <dbReference type="RuleBase" id="RU003949"/>
    </source>
</evidence>
<comment type="similarity">
    <text evidence="1 4">Belongs to the universal ribosomal protein uL14 family.</text>
</comment>
<dbReference type="Gene3D" id="2.40.150.20">
    <property type="entry name" value="Ribosomal protein L14"/>
    <property type="match status" value="1"/>
</dbReference>
<evidence type="ECO:0000256" key="3">
    <source>
        <dbReference type="ARBA" id="ARBA00023274"/>
    </source>
</evidence>
<dbReference type="GO" id="GO:0003735">
    <property type="term" value="F:structural constituent of ribosome"/>
    <property type="evidence" value="ECO:0007669"/>
    <property type="project" value="InterPro"/>
</dbReference>
<dbReference type="AlphaFoldDB" id="A0A8A3SNA5"/>
<dbReference type="SUPFAM" id="SSF50193">
    <property type="entry name" value="Ribosomal protein L14"/>
    <property type="match status" value="1"/>
</dbReference>
<dbReference type="InterPro" id="IPR000218">
    <property type="entry name" value="Ribosomal_uL14"/>
</dbReference>
<keyword evidence="5" id="KW-0496">Mitochondrion</keyword>
<keyword evidence="3 4" id="KW-0687">Ribonucleoprotein</keyword>
<dbReference type="PANTHER" id="PTHR11761:SF3">
    <property type="entry name" value="LARGE RIBOSOMAL SUBUNIT PROTEIN UL14M"/>
    <property type="match status" value="1"/>
</dbReference>
<dbReference type="GO" id="GO:0005762">
    <property type="term" value="C:mitochondrial large ribosomal subunit"/>
    <property type="evidence" value="ECO:0007669"/>
    <property type="project" value="TreeGrafter"/>
</dbReference>
<keyword evidence="2 4" id="KW-0689">Ribosomal protein</keyword>
<protein>
    <submittedName>
        <fullName evidence="5">Ribosomal protein L14</fullName>
    </submittedName>
</protein>
<dbReference type="RefSeq" id="YP_010233620.1">
    <property type="nucleotide sequence ID" value="NC_059753.1"/>
</dbReference>
<reference evidence="5" key="1">
    <citation type="submission" date="2021-02" db="EMBL/GenBank/DDBJ databases">
        <authorList>
            <person name="Jeong Y."/>
            <person name="Lee J."/>
        </authorList>
    </citation>
    <scope>NUCLEOTIDE SEQUENCE</scope>
    <source>
        <strain evidence="5">MEG005</strain>
    </source>
</reference>
<organism evidence="5">
    <name type="scientific">Pleurosigma inscriptura</name>
    <dbReference type="NCBI Taxonomy" id="2819025"/>
    <lineage>
        <taxon>Eukaryota</taxon>
        <taxon>Sar</taxon>
        <taxon>Stramenopiles</taxon>
        <taxon>Ochrophyta</taxon>
        <taxon>Bacillariophyta</taxon>
        <taxon>Bacillariophyceae</taxon>
        <taxon>Bacillariophycidae</taxon>
        <taxon>Naviculales</taxon>
        <taxon>Pleurosigmataceae</taxon>
        <taxon>Pleurosigma</taxon>
    </lineage>
</organism>
<dbReference type="InterPro" id="IPR036853">
    <property type="entry name" value="Ribosomal_uL14_sf"/>
</dbReference>
<gene>
    <name evidence="5" type="primary">rpl14</name>
    <name evidence="5" type="ORF">Pi_022</name>
</gene>
<proteinExistence type="inferred from homology"/>
<evidence type="ECO:0000313" key="5">
    <source>
        <dbReference type="EMBL" id="QSZ78237.1"/>
    </source>
</evidence>
<evidence type="ECO:0000256" key="1">
    <source>
        <dbReference type="ARBA" id="ARBA00010745"/>
    </source>
</evidence>
<dbReference type="GeneID" id="69227056"/>
<dbReference type="HAMAP" id="MF_01367">
    <property type="entry name" value="Ribosomal_uL14"/>
    <property type="match status" value="1"/>
</dbReference>
<dbReference type="InterPro" id="IPR005745">
    <property type="entry name" value="Ribosomal_uL14_bac-type"/>
</dbReference>
<dbReference type="PANTHER" id="PTHR11761">
    <property type="entry name" value="50S/60S RIBOSOMAL PROTEIN L14/L23"/>
    <property type="match status" value="1"/>
</dbReference>
<geneLocation type="mitochondrion" evidence="5"/>
<accession>A0A8A3SNA5</accession>
<dbReference type="Pfam" id="PF00238">
    <property type="entry name" value="Ribosomal_L14"/>
    <property type="match status" value="1"/>
</dbReference>
<sequence>MIQQQTILKVSDNSGAKTVKCIKVLGGFKKRYAKLGETIIVSVQELRNKSKITSKIQKKEIYKALIIQTKKKFKKKDGLTIFIDNKNNNSVVLMNKKGSPIATRILAPIPVNLKKKKLSKFLSISTGLI</sequence>
<dbReference type="SMART" id="SM01374">
    <property type="entry name" value="Ribosomal_L14"/>
    <property type="match status" value="1"/>
</dbReference>
<evidence type="ECO:0000256" key="2">
    <source>
        <dbReference type="ARBA" id="ARBA00022980"/>
    </source>
</evidence>
<dbReference type="GO" id="GO:0070180">
    <property type="term" value="F:large ribosomal subunit rRNA binding"/>
    <property type="evidence" value="ECO:0007669"/>
    <property type="project" value="TreeGrafter"/>
</dbReference>
<dbReference type="CDD" id="cd00337">
    <property type="entry name" value="Ribosomal_uL14"/>
    <property type="match status" value="1"/>
</dbReference>